<dbReference type="GO" id="GO:0008233">
    <property type="term" value="F:peptidase activity"/>
    <property type="evidence" value="ECO:0007669"/>
    <property type="project" value="UniProtKB-KW"/>
</dbReference>
<dbReference type="AlphaFoldDB" id="A0A0M4T1K1"/>
<dbReference type="EMBL" id="CP012036">
    <property type="protein sequence ID" value="ALF52141.1"/>
    <property type="molecule type" value="Genomic_DNA"/>
</dbReference>
<dbReference type="Proteomes" id="UP000062645">
    <property type="component" value="Chromosome"/>
</dbReference>
<reference evidence="1 2" key="2">
    <citation type="journal article" date="2016" name="Genome Announc.">
        <title>Draft Genome Sequence of the N2-Fixing Cyanobacterium Nostoc piscinale CENA21, Isolated from the Brazilian Amazon Floodplain.</title>
        <authorList>
            <person name="Leao T."/>
            <person name="Guimaraes P.I."/>
            <person name="de Melo A.G."/>
            <person name="Ramos R.T."/>
            <person name="Leao P.N."/>
            <person name="Silva A."/>
            <person name="Fiore M.F."/>
            <person name="Schneider M.P."/>
        </authorList>
    </citation>
    <scope>NUCLEOTIDE SEQUENCE [LARGE SCALE GENOMIC DNA]</scope>
    <source>
        <strain evidence="1 2">CENA21</strain>
    </source>
</reference>
<dbReference type="SUPFAM" id="SSF50630">
    <property type="entry name" value="Acid proteases"/>
    <property type="match status" value="1"/>
</dbReference>
<accession>A0A0M4T1K1</accession>
<evidence type="ECO:0000313" key="1">
    <source>
        <dbReference type="EMBL" id="ALF52141.1"/>
    </source>
</evidence>
<dbReference type="PATRIC" id="fig|224013.5.peg.873"/>
<dbReference type="STRING" id="224013.ACX27_03610"/>
<sequence length="189" mass="20189">MNCAWKRGITNINLALIAVIPTLIFSALTHRAVAEDKGTCFMVTASGMTVELSKLCSDSQKINTSSAGKVFRIPIKRHFGRTPVIDVTFNNQKTFEMVVDTGANGTLITQTMANALQIKPTGTLQAQTADGSQVQFSTGKVQSISAGGIVANNLEVAIASKAGIGLLGHDFFGNYDIKILQTAVEFHTR</sequence>
<name>A0A0M4T1K1_9NOSO</name>
<gene>
    <name evidence="1" type="ORF">ACX27_03610</name>
</gene>
<dbReference type="Pfam" id="PF13975">
    <property type="entry name" value="gag-asp_proteas"/>
    <property type="match status" value="1"/>
</dbReference>
<keyword evidence="2" id="KW-1185">Reference proteome</keyword>
<keyword evidence="1" id="KW-0645">Protease</keyword>
<dbReference type="CDD" id="cd05483">
    <property type="entry name" value="retropepsin_like_bacteria"/>
    <property type="match status" value="1"/>
</dbReference>
<protein>
    <submittedName>
        <fullName evidence="1">Aspartyl protease</fullName>
    </submittedName>
</protein>
<keyword evidence="1" id="KW-0378">Hydrolase</keyword>
<dbReference type="InterPro" id="IPR021109">
    <property type="entry name" value="Peptidase_aspartic_dom_sf"/>
</dbReference>
<dbReference type="KEGG" id="npz:ACX27_03610"/>
<reference evidence="2" key="1">
    <citation type="submission" date="2015-07" db="EMBL/GenBank/DDBJ databases">
        <title>Genome Of Nitrogen-Fixing Cyanobacterium Nostoc piscinale CENA21 From Solimoes/Amazon River Floodplain Sediments And Comparative Genomics To Uncover Biosynthetic Natural Products Potential.</title>
        <authorList>
            <person name="Leao T.F."/>
            <person name="Leao P.N."/>
            <person name="Guimaraes P.I."/>
            <person name="de Melo A.G.C."/>
            <person name="Ramos R.T.J."/>
            <person name="Silva A."/>
            <person name="Fiore M.F."/>
            <person name="Schneider M.P.C."/>
        </authorList>
    </citation>
    <scope>NUCLEOTIDE SEQUENCE [LARGE SCALE GENOMIC DNA]</scope>
    <source>
        <strain evidence="2">CENA21</strain>
    </source>
</reference>
<dbReference type="RefSeq" id="WP_062288553.1">
    <property type="nucleotide sequence ID" value="NZ_CP012036.1"/>
</dbReference>
<organism evidence="1 2">
    <name type="scientific">Nostoc piscinale CENA21</name>
    <dbReference type="NCBI Taxonomy" id="224013"/>
    <lineage>
        <taxon>Bacteria</taxon>
        <taxon>Bacillati</taxon>
        <taxon>Cyanobacteriota</taxon>
        <taxon>Cyanophyceae</taxon>
        <taxon>Nostocales</taxon>
        <taxon>Nostocaceae</taxon>
        <taxon>Nostoc</taxon>
    </lineage>
</organism>
<evidence type="ECO:0000313" key="2">
    <source>
        <dbReference type="Proteomes" id="UP000062645"/>
    </source>
</evidence>
<dbReference type="OrthoDB" id="513120at2"/>
<dbReference type="Gene3D" id="2.40.70.10">
    <property type="entry name" value="Acid Proteases"/>
    <property type="match status" value="1"/>
</dbReference>
<dbReference type="InterPro" id="IPR034122">
    <property type="entry name" value="Retropepsin-like_bacterial"/>
</dbReference>
<dbReference type="GO" id="GO:0006508">
    <property type="term" value="P:proteolysis"/>
    <property type="evidence" value="ECO:0007669"/>
    <property type="project" value="UniProtKB-KW"/>
</dbReference>
<proteinExistence type="predicted"/>